<dbReference type="AlphaFoldDB" id="A0A2H1VVF9"/>
<sequence>MWSADGERGFLAARPGPDPCVRRVAFHVHFKDPSDHHRWGSSELMPGADGDEKRVGFYYCLQVVESDTRDERELKVDKTWLVAVL</sequence>
<name>A0A2H1VVF9_SPOFR</name>
<organism evidence="1">
    <name type="scientific">Spodoptera frugiperda</name>
    <name type="common">Fall armyworm</name>
    <dbReference type="NCBI Taxonomy" id="7108"/>
    <lineage>
        <taxon>Eukaryota</taxon>
        <taxon>Metazoa</taxon>
        <taxon>Ecdysozoa</taxon>
        <taxon>Arthropoda</taxon>
        <taxon>Hexapoda</taxon>
        <taxon>Insecta</taxon>
        <taxon>Pterygota</taxon>
        <taxon>Neoptera</taxon>
        <taxon>Endopterygota</taxon>
        <taxon>Lepidoptera</taxon>
        <taxon>Glossata</taxon>
        <taxon>Ditrysia</taxon>
        <taxon>Noctuoidea</taxon>
        <taxon>Noctuidae</taxon>
        <taxon>Amphipyrinae</taxon>
        <taxon>Spodoptera</taxon>
    </lineage>
</organism>
<dbReference type="EMBL" id="ODYU01004513">
    <property type="protein sequence ID" value="SOQ44472.1"/>
    <property type="molecule type" value="Genomic_DNA"/>
</dbReference>
<reference evidence="1" key="1">
    <citation type="submission" date="2016-07" db="EMBL/GenBank/DDBJ databases">
        <authorList>
            <person name="Bretaudeau A."/>
        </authorList>
    </citation>
    <scope>NUCLEOTIDE SEQUENCE</scope>
    <source>
        <strain evidence="1">Rice</strain>
        <tissue evidence="1">Whole body</tissue>
    </source>
</reference>
<gene>
    <name evidence="1" type="ORF">SFRICE_028736</name>
</gene>
<accession>A0A2H1VVF9</accession>
<proteinExistence type="predicted"/>
<protein>
    <submittedName>
        <fullName evidence="1">SFRICE_028736</fullName>
    </submittedName>
</protein>
<evidence type="ECO:0000313" key="1">
    <source>
        <dbReference type="EMBL" id="SOQ44472.1"/>
    </source>
</evidence>